<evidence type="ECO:0000313" key="2">
    <source>
        <dbReference type="EMBL" id="SNT67561.1"/>
    </source>
</evidence>
<dbReference type="AlphaFoldDB" id="A0A239PIC2"/>
<accession>A0A239PIC2</accession>
<keyword evidence="3" id="KW-1185">Reference proteome</keyword>
<gene>
    <name evidence="2" type="ORF">SAMN06297382_0051</name>
</gene>
<sequence>MTEHVKIRQIGNSLGVVLSKELLVKLRVGKGDDLFVVETPDGVELRPYDPELKRQLDAGRSIAKRYRNALRELAK</sequence>
<reference evidence="2 3" key="1">
    <citation type="submission" date="2017-07" db="EMBL/GenBank/DDBJ databases">
        <authorList>
            <person name="Sun Z.S."/>
            <person name="Albrecht U."/>
            <person name="Echele G."/>
            <person name="Lee C.C."/>
        </authorList>
    </citation>
    <scope>NUCLEOTIDE SEQUENCE [LARGE SCALE GENOMIC DNA]</scope>
    <source>
        <strain evidence="2 3">CGMCC 1.12710</strain>
    </source>
</reference>
<dbReference type="SMART" id="SM00966">
    <property type="entry name" value="SpoVT_AbrB"/>
    <property type="match status" value="1"/>
</dbReference>
<proteinExistence type="predicted"/>
<dbReference type="OrthoDB" id="5459182at2"/>
<dbReference type="RefSeq" id="WP_089410597.1">
    <property type="nucleotide sequence ID" value="NZ_FZQA01000001.1"/>
</dbReference>
<dbReference type="GO" id="GO:0003677">
    <property type="term" value="F:DNA binding"/>
    <property type="evidence" value="ECO:0007669"/>
    <property type="project" value="InterPro"/>
</dbReference>
<dbReference type="EMBL" id="FZQA01000001">
    <property type="protein sequence ID" value="SNT67561.1"/>
    <property type="molecule type" value="Genomic_DNA"/>
</dbReference>
<dbReference type="Proteomes" id="UP000198346">
    <property type="component" value="Unassembled WGS sequence"/>
</dbReference>
<dbReference type="InterPro" id="IPR007159">
    <property type="entry name" value="SpoVT-AbrB_dom"/>
</dbReference>
<dbReference type="InterPro" id="IPR037914">
    <property type="entry name" value="SpoVT-AbrB_sf"/>
</dbReference>
<feature type="domain" description="SpoVT-AbrB" evidence="1">
    <location>
        <begin position="8"/>
        <end position="53"/>
    </location>
</feature>
<protein>
    <submittedName>
        <fullName evidence="2">Putative addiction module antidote</fullName>
    </submittedName>
</protein>
<dbReference type="InterPro" id="IPR013432">
    <property type="entry name" value="Doc_partner"/>
</dbReference>
<organism evidence="2 3">
    <name type="scientific">Amphiplicatus metriothermophilus</name>
    <dbReference type="NCBI Taxonomy" id="1519374"/>
    <lineage>
        <taxon>Bacteria</taxon>
        <taxon>Pseudomonadati</taxon>
        <taxon>Pseudomonadota</taxon>
        <taxon>Alphaproteobacteria</taxon>
        <taxon>Parvularculales</taxon>
        <taxon>Parvularculaceae</taxon>
        <taxon>Amphiplicatus</taxon>
    </lineage>
</organism>
<evidence type="ECO:0000259" key="1">
    <source>
        <dbReference type="SMART" id="SM00966"/>
    </source>
</evidence>
<evidence type="ECO:0000313" key="3">
    <source>
        <dbReference type="Proteomes" id="UP000198346"/>
    </source>
</evidence>
<dbReference type="NCBIfam" id="TIGR02609">
    <property type="entry name" value="doc_partner"/>
    <property type="match status" value="1"/>
</dbReference>
<dbReference type="Pfam" id="PF04014">
    <property type="entry name" value="MazE_antitoxin"/>
    <property type="match status" value="1"/>
</dbReference>
<dbReference type="SUPFAM" id="SSF89447">
    <property type="entry name" value="AbrB/MazE/MraZ-like"/>
    <property type="match status" value="1"/>
</dbReference>
<name>A0A239PIC2_9PROT</name>
<dbReference type="Gene3D" id="2.10.260.10">
    <property type="match status" value="1"/>
</dbReference>